<feature type="transmembrane region" description="Helical" evidence="10">
    <location>
        <begin position="449"/>
        <end position="473"/>
    </location>
</feature>
<evidence type="ECO:0000256" key="1">
    <source>
        <dbReference type="ARBA" id="ARBA00004477"/>
    </source>
</evidence>
<protein>
    <recommendedName>
        <fullName evidence="8">Lipase maturation factor 2</fullName>
    </recommendedName>
</protein>
<evidence type="ECO:0000256" key="3">
    <source>
        <dbReference type="ARBA" id="ARBA00022692"/>
    </source>
</evidence>
<dbReference type="InterPro" id="IPR057434">
    <property type="entry name" value="LMF1/2_N"/>
</dbReference>
<organism evidence="13">
    <name type="scientific">Chromera velia CCMP2878</name>
    <dbReference type="NCBI Taxonomy" id="1169474"/>
    <lineage>
        <taxon>Eukaryota</taxon>
        <taxon>Sar</taxon>
        <taxon>Alveolata</taxon>
        <taxon>Colpodellida</taxon>
        <taxon>Chromeraceae</taxon>
        <taxon>Chromera</taxon>
    </lineage>
</organism>
<dbReference type="GO" id="GO:0051604">
    <property type="term" value="P:protein maturation"/>
    <property type="evidence" value="ECO:0007669"/>
    <property type="project" value="InterPro"/>
</dbReference>
<dbReference type="EMBL" id="CDMZ01003416">
    <property type="protein sequence ID" value="CEM46270.1"/>
    <property type="molecule type" value="Genomic_DNA"/>
</dbReference>
<evidence type="ECO:0000256" key="5">
    <source>
        <dbReference type="ARBA" id="ARBA00022989"/>
    </source>
</evidence>
<dbReference type="VEuPathDB" id="CryptoDB:Cvel_7838"/>
<feature type="compositionally biased region" description="Basic and acidic residues" evidence="9">
    <location>
        <begin position="366"/>
        <end position="381"/>
    </location>
</feature>
<feature type="transmembrane region" description="Helical" evidence="10">
    <location>
        <begin position="143"/>
        <end position="165"/>
    </location>
</feature>
<feature type="transmembrane region" description="Helical" evidence="10">
    <location>
        <begin position="408"/>
        <end position="425"/>
    </location>
</feature>
<feature type="domain" description="Lipase maturation factor 1/2 C-terminal" evidence="12">
    <location>
        <begin position="575"/>
        <end position="677"/>
    </location>
</feature>
<comment type="similarity">
    <text evidence="2">Belongs to the lipase maturation factor family.</text>
</comment>
<dbReference type="Pfam" id="PF06762">
    <property type="entry name" value="LMF1"/>
    <property type="match status" value="1"/>
</dbReference>
<keyword evidence="4" id="KW-0256">Endoplasmic reticulum</keyword>
<feature type="region of interest" description="Disordered" evidence="9">
    <location>
        <begin position="334"/>
        <end position="384"/>
    </location>
</feature>
<evidence type="ECO:0000259" key="11">
    <source>
        <dbReference type="Pfam" id="PF06762"/>
    </source>
</evidence>
<dbReference type="InterPro" id="IPR057433">
    <property type="entry name" value="LMF1/2_C"/>
</dbReference>
<feature type="domain" description="Lipase maturation factor 1/2 N-terminal" evidence="11">
    <location>
        <begin position="137"/>
        <end position="304"/>
    </location>
</feature>
<name>A0A0G4HPU8_9ALVE</name>
<keyword evidence="7" id="KW-0325">Glycoprotein</keyword>
<feature type="transmembrane region" description="Helical" evidence="10">
    <location>
        <begin position="493"/>
        <end position="515"/>
    </location>
</feature>
<keyword evidence="3 10" id="KW-0812">Transmembrane</keyword>
<evidence type="ECO:0000256" key="8">
    <source>
        <dbReference type="ARBA" id="ARBA00040643"/>
    </source>
</evidence>
<dbReference type="Pfam" id="PF25179">
    <property type="entry name" value="LMF1_C"/>
    <property type="match status" value="1"/>
</dbReference>
<sequence length="816" mass="91960">MRKEYDFRGSFVITRFLFLRCVGFTFFCAFLSYYAQIDGIHSCNGLLPVAEYIKKIMGHHLSAGDFMRRPSLFAFVHYAEGWLPADVDAYALALGVLSLYCGLLALLVTFGYTSNSLVLAQLFVGYLSIFNVGQTFMSFQWDILLLEAGVIATLMGDSPLNLLLFRNRRHMDPAPHSAGPIYLVRFLLFRLMVSSGLLKLFSNCPTWWSLTALHHHFQSQCLPLPLSWYAHRLPNAVLRFSVAATFFFQLPVAALLILPLRVPRAVAALLQVKLMVLIAATGNYNFFNMLTVFLCIACADDHFILQNIGVRRLARLGFSLSSYVKGVEEREPWRIKSGEEEQETAGAAVEPEKEKSDHSTGTGTQKAKERERAGPAPERKISSVSTRRSNVALAKNVGFFHLRGERRMYVFVTICIVLGFAKFGPEGLNFEKGKLPFDLRGLRTCVDKLAAPVLSIAWVSLVVTVGSASFAALRAIGTKSRTAWEGARRVSDFVWTLVVGLSSMILFTASLAPFLDSLNISLPQSKEHTGWTQIHTLQVPTPPLDVMQVKKGAAKVLPSMKLAANLYRATERFRLTSSYGLFRRMTGVGGRPELVVQGWDSSRSRWVEYDFIYKPTRVDERPAVAAPHQPRLDWQMWFAALGSPEHNRWLLYFVWKLLHADPHALALIKREPLRATEKVRGELLDRGGGQPLIQGEKFIRRLKALVDRQPLREVEREASSLESPRRAPEKIRILLYTYRFTSEWKGKEWWVRSDAREWLPAMGVNQMSGIARDLHFTGYKSDGSTDCPVNVLEDFPGWELLSGLALAIFLGRVLTQ</sequence>
<dbReference type="InterPro" id="IPR009613">
    <property type="entry name" value="LMF"/>
</dbReference>
<evidence type="ECO:0000256" key="9">
    <source>
        <dbReference type="SAM" id="MobiDB-lite"/>
    </source>
</evidence>
<feature type="transmembrane region" description="Helical" evidence="10">
    <location>
        <begin position="12"/>
        <end position="35"/>
    </location>
</feature>
<gene>
    <name evidence="13" type="ORF">Cvel_7838</name>
</gene>
<dbReference type="PhylomeDB" id="A0A0G4HPU8"/>
<evidence type="ECO:0000259" key="12">
    <source>
        <dbReference type="Pfam" id="PF25179"/>
    </source>
</evidence>
<proteinExistence type="inferred from homology"/>
<accession>A0A0G4HPU8</accession>
<evidence type="ECO:0000313" key="13">
    <source>
        <dbReference type="EMBL" id="CEM46270.1"/>
    </source>
</evidence>
<keyword evidence="5 10" id="KW-1133">Transmembrane helix</keyword>
<feature type="transmembrane region" description="Helical" evidence="10">
    <location>
        <begin position="89"/>
        <end position="110"/>
    </location>
</feature>
<evidence type="ECO:0000256" key="7">
    <source>
        <dbReference type="ARBA" id="ARBA00023180"/>
    </source>
</evidence>
<reference evidence="13" key="1">
    <citation type="submission" date="2014-11" db="EMBL/GenBank/DDBJ databases">
        <authorList>
            <person name="Otto D Thomas"/>
            <person name="Naeem Raeece"/>
        </authorList>
    </citation>
    <scope>NUCLEOTIDE SEQUENCE</scope>
</reference>
<dbReference type="AlphaFoldDB" id="A0A0G4HPU8"/>
<evidence type="ECO:0000256" key="10">
    <source>
        <dbReference type="SAM" id="Phobius"/>
    </source>
</evidence>
<keyword evidence="6 10" id="KW-0472">Membrane</keyword>
<evidence type="ECO:0000256" key="2">
    <source>
        <dbReference type="ARBA" id="ARBA00005512"/>
    </source>
</evidence>
<feature type="transmembrane region" description="Helical" evidence="10">
    <location>
        <begin position="117"/>
        <end position="137"/>
    </location>
</feature>
<dbReference type="PANTHER" id="PTHR14463:SF5">
    <property type="entry name" value="LIPASE MATURATION FACTOR 2"/>
    <property type="match status" value="1"/>
</dbReference>
<comment type="subcellular location">
    <subcellularLocation>
        <location evidence="1">Endoplasmic reticulum membrane</location>
        <topology evidence="1">Multi-pass membrane protein</topology>
    </subcellularLocation>
</comment>
<evidence type="ECO:0000256" key="4">
    <source>
        <dbReference type="ARBA" id="ARBA00022824"/>
    </source>
</evidence>
<evidence type="ECO:0000256" key="6">
    <source>
        <dbReference type="ARBA" id="ARBA00023136"/>
    </source>
</evidence>
<dbReference type="GO" id="GO:0005789">
    <property type="term" value="C:endoplasmic reticulum membrane"/>
    <property type="evidence" value="ECO:0007669"/>
    <property type="project" value="UniProtKB-SubCell"/>
</dbReference>
<feature type="transmembrane region" description="Helical" evidence="10">
    <location>
        <begin position="236"/>
        <end position="258"/>
    </location>
</feature>
<dbReference type="PANTHER" id="PTHR14463">
    <property type="entry name" value="LIPASE MATURATION FACTOR"/>
    <property type="match status" value="1"/>
</dbReference>